<sequence length="55" mass="6415">MYLVYTLSKVHVYYIFIHQAFGVRYGMEGHYHPESTVRYKASAGQHTVSLVHQVD</sequence>
<evidence type="ECO:0000313" key="2">
    <source>
        <dbReference type="Proteomes" id="UP000225347"/>
    </source>
</evidence>
<proteinExistence type="predicted"/>
<organism evidence="1 2">
    <name type="scientific">Staphylococcus phage qdsa002</name>
    <dbReference type="NCBI Taxonomy" id="1970746"/>
    <lineage>
        <taxon>Viruses</taxon>
        <taxon>Duplodnaviria</taxon>
        <taxon>Heunggongvirae</taxon>
        <taxon>Uroviricota</taxon>
        <taxon>Caudoviricetes</taxon>
        <taxon>Herelleviridae</taxon>
        <taxon>Twortvirinae</taxon>
        <taxon>Kayvirus</taxon>
        <taxon>Kayvirus G15</taxon>
    </lineage>
</organism>
<evidence type="ECO:0000313" key="1">
    <source>
        <dbReference type="EMBL" id="ARQ96001.1"/>
    </source>
</evidence>
<protein>
    <submittedName>
        <fullName evidence="1">Uncharacterized protein</fullName>
    </submittedName>
</protein>
<reference evidence="1 2" key="1">
    <citation type="submission" date="2017-03" db="EMBL/GenBank/DDBJ databases">
        <title>Efficacy of two virulent bacteriophages, qdsa001 and qdsa002, against Staphylococcus aureus biofilms and their genome analysis.</title>
        <authorList>
            <person name="Lv X."/>
            <person name="Wang J."/>
            <person name="Lin H."/>
        </authorList>
    </citation>
    <scope>NUCLEOTIDE SEQUENCE [LARGE SCALE GENOMIC DNA]</scope>
</reference>
<dbReference type="Proteomes" id="UP000225347">
    <property type="component" value="Segment"/>
</dbReference>
<name>A0A1X9SIV3_9CAUD</name>
<dbReference type="EMBL" id="KY779849">
    <property type="protein sequence ID" value="ARQ96001.1"/>
    <property type="molecule type" value="Genomic_DNA"/>
</dbReference>
<gene>
    <name evidence="1" type="ORF">qdsa002_44</name>
</gene>
<accession>A0A1X9SIV3</accession>